<evidence type="ECO:0000313" key="2">
    <source>
        <dbReference type="Proteomes" id="UP000823773"/>
    </source>
</evidence>
<dbReference type="EMBL" id="JAGGJR010000008">
    <property type="protein sequence ID" value="MBP1874927.1"/>
    <property type="molecule type" value="Genomic_DNA"/>
</dbReference>
<protein>
    <submittedName>
        <fullName evidence="1">Transposase</fullName>
    </submittedName>
</protein>
<evidence type="ECO:0000313" key="1">
    <source>
        <dbReference type="EMBL" id="MBP1874927.1"/>
    </source>
</evidence>
<proteinExistence type="predicted"/>
<gene>
    <name evidence="1" type="ORF">J2Z19_004660</name>
</gene>
<reference evidence="1" key="1">
    <citation type="submission" date="2021-03" db="EMBL/GenBank/DDBJ databases">
        <title>Genomic Encyclopedia of Type Strains, Phase IV (KMG-IV): sequencing the most valuable type-strain genomes for metagenomic binning, comparative biology and taxonomic classification.</title>
        <authorList>
            <person name="Goeker M."/>
        </authorList>
    </citation>
    <scope>NUCLEOTIDE SEQUENCE</scope>
    <source>
        <strain evidence="1">DSM 18131</strain>
    </source>
</reference>
<dbReference type="Proteomes" id="UP000823773">
    <property type="component" value="Unassembled WGS sequence"/>
</dbReference>
<comment type="caution">
    <text evidence="1">The sequence shown here is derived from an EMBL/GenBank/DDBJ whole genome shotgun (WGS) entry which is preliminary data.</text>
</comment>
<sequence>MIDATHLKARSTAASLQKEGVLSHFIGRTKGGLNSKPRAVTDGFGRPLLFFFTAGQAGDYQGPGTCSIACPKPRNCWNSGYDAEFFRNGLKDKGISPCIPPRKKLRNPPWHNKVLYEKRYRFENLFAKLRDWRRIATRCYRGAHAFFSAIWIAASVIFWL</sequence>
<name>A0ACC5T1B8_ENSAD</name>
<organism evidence="1 2">
    <name type="scientific">Ensifer adhaerens</name>
    <name type="common">Sinorhizobium morelense</name>
    <dbReference type="NCBI Taxonomy" id="106592"/>
    <lineage>
        <taxon>Bacteria</taxon>
        <taxon>Pseudomonadati</taxon>
        <taxon>Pseudomonadota</taxon>
        <taxon>Alphaproteobacteria</taxon>
        <taxon>Hyphomicrobiales</taxon>
        <taxon>Rhizobiaceae</taxon>
        <taxon>Sinorhizobium/Ensifer group</taxon>
        <taxon>Ensifer</taxon>
    </lineage>
</organism>
<keyword evidence="2" id="KW-1185">Reference proteome</keyword>
<accession>A0ACC5T1B8</accession>